<feature type="compositionally biased region" description="Gly residues" evidence="1">
    <location>
        <begin position="434"/>
        <end position="455"/>
    </location>
</feature>
<feature type="compositionally biased region" description="Low complexity" evidence="1">
    <location>
        <begin position="605"/>
        <end position="620"/>
    </location>
</feature>
<gene>
    <name evidence="3" type="ORF">KIH74_25405</name>
</gene>
<feature type="compositionally biased region" description="Basic and acidic residues" evidence="1">
    <location>
        <begin position="642"/>
        <end position="652"/>
    </location>
</feature>
<proteinExistence type="predicted"/>
<evidence type="ECO:0000256" key="2">
    <source>
        <dbReference type="SAM" id="Phobius"/>
    </source>
</evidence>
<feature type="region of interest" description="Disordered" evidence="1">
    <location>
        <begin position="319"/>
        <end position="652"/>
    </location>
</feature>
<keyword evidence="4" id="KW-1185">Reference proteome</keyword>
<keyword evidence="2" id="KW-0812">Transmembrane</keyword>
<protein>
    <submittedName>
        <fullName evidence="3">Uncharacterized protein</fullName>
    </submittedName>
</protein>
<feature type="compositionally biased region" description="Low complexity" evidence="1">
    <location>
        <begin position="346"/>
        <end position="356"/>
    </location>
</feature>
<name>A0ABS5TMH7_9ACTN</name>
<keyword evidence="2" id="KW-0472">Membrane</keyword>
<feature type="compositionally biased region" description="Polar residues" evidence="1">
    <location>
        <begin position="473"/>
        <end position="488"/>
    </location>
</feature>
<dbReference type="Proteomes" id="UP001197247">
    <property type="component" value="Unassembled WGS sequence"/>
</dbReference>
<comment type="caution">
    <text evidence="3">The sequence shown here is derived from an EMBL/GenBank/DDBJ whole genome shotgun (WGS) entry which is preliminary data.</text>
</comment>
<dbReference type="RefSeq" id="WP_214158734.1">
    <property type="nucleotide sequence ID" value="NZ_JAHBAY010000011.1"/>
</dbReference>
<evidence type="ECO:0000313" key="3">
    <source>
        <dbReference type="EMBL" id="MBT0772307.1"/>
    </source>
</evidence>
<sequence length="652" mass="66815">MSGISFNRTTVLTIVLIVEVLVVLFFVARWYSRKWGWRSTFRRVRAYVRGTLADLAAPVVQLYRFGRNVRAIAAQLEDPELGGVLHSATASAGAELAVEPDARSYAATLSQRGVSLAIAGPARPLPPAPWSERQGWWSVPRTAIAPSPADAMDPGLAGHLVIGAQRGDVTLIDLERAPGVVEIAGPPRPVYSLLCGVAAQLSSRLTGNSGVEVIVTAGVHPLFRGQKLRTVLEALYERAAQPPAGHQIVLVCGHLSPHDADMITALTPAMPSLRVVTAGPYPGRRWKLPVTAAGRVEAPELGLSTDSAPLERGIARALKRRAANPQRPTVTLVPPSGPAGPGSPGTGTTVPQPTATYPGTRPVPPPASTRAGTAAASAGGPAPVPQFDWSPPSFPDLAPRQEPAGAGAPAGSSAPAGNGAPAGLATGDSESGSRGTGSGGPGFGNTGFGRPGFGESGFRDTGFANSDFGASAFKSSAFNTSGDSSPGSTKPVGPANPVGSTNPVDSTNPGGPANPADPKRPQKPQGTTGSAHSAGPGESASARPGPPADPGVMAQPETSSFFTSPEDPEPPTNQGRRTPWSGGAGEDTPVPGTAPMGERRRRRQAQQQSSSYTAPAPTSTWDLDEPDPEIGGFAAQSASAVPRDEQRPPARD</sequence>
<evidence type="ECO:0000256" key="1">
    <source>
        <dbReference type="SAM" id="MobiDB-lite"/>
    </source>
</evidence>
<feature type="compositionally biased region" description="Low complexity" evidence="1">
    <location>
        <begin position="403"/>
        <end position="423"/>
    </location>
</feature>
<accession>A0ABS5TMH7</accession>
<evidence type="ECO:0000313" key="4">
    <source>
        <dbReference type="Proteomes" id="UP001197247"/>
    </source>
</evidence>
<feature type="transmembrane region" description="Helical" evidence="2">
    <location>
        <begin position="12"/>
        <end position="32"/>
    </location>
</feature>
<feature type="compositionally biased region" description="Low complexity" evidence="1">
    <location>
        <begin position="368"/>
        <end position="381"/>
    </location>
</feature>
<keyword evidence="2" id="KW-1133">Transmembrane helix</keyword>
<feature type="compositionally biased region" description="Polar residues" evidence="1">
    <location>
        <begin position="498"/>
        <end position="509"/>
    </location>
</feature>
<organism evidence="3 4">
    <name type="scientific">Kineosporia corallincola</name>
    <dbReference type="NCBI Taxonomy" id="2835133"/>
    <lineage>
        <taxon>Bacteria</taxon>
        <taxon>Bacillati</taxon>
        <taxon>Actinomycetota</taxon>
        <taxon>Actinomycetes</taxon>
        <taxon>Kineosporiales</taxon>
        <taxon>Kineosporiaceae</taxon>
        <taxon>Kineosporia</taxon>
    </lineage>
</organism>
<reference evidence="3 4" key="1">
    <citation type="submission" date="2021-05" db="EMBL/GenBank/DDBJ databases">
        <title>Kineosporia and Streptomyces sp. nov. two new marine actinobacteria isolated from Coral.</title>
        <authorList>
            <person name="Buangrab K."/>
            <person name="Sutthacheep M."/>
            <person name="Yeemin T."/>
            <person name="Harunari E."/>
            <person name="Igarashi Y."/>
            <person name="Kanchanasin P."/>
            <person name="Tanasupawat S."/>
            <person name="Phongsopitanun W."/>
        </authorList>
    </citation>
    <scope>NUCLEOTIDE SEQUENCE [LARGE SCALE GENOMIC DNA]</scope>
    <source>
        <strain evidence="3 4">J2-2</strain>
    </source>
</reference>
<dbReference type="EMBL" id="JAHBAY010000011">
    <property type="protein sequence ID" value="MBT0772307.1"/>
    <property type="molecule type" value="Genomic_DNA"/>
</dbReference>